<dbReference type="Proteomes" id="UP000177053">
    <property type="component" value="Unassembled WGS sequence"/>
</dbReference>
<evidence type="ECO:0000259" key="2">
    <source>
        <dbReference type="Pfam" id="PF01728"/>
    </source>
</evidence>
<dbReference type="AlphaFoldDB" id="A0A1F7X9A2"/>
<reference evidence="3 4" key="1">
    <citation type="journal article" date="2016" name="Nat. Commun.">
        <title>Thousands of microbial genomes shed light on interconnected biogeochemical processes in an aquifer system.</title>
        <authorList>
            <person name="Anantharaman K."/>
            <person name="Brown C.T."/>
            <person name="Hug L.A."/>
            <person name="Sharon I."/>
            <person name="Castelle C.J."/>
            <person name="Probst A.J."/>
            <person name="Thomas B.C."/>
            <person name="Singh A."/>
            <person name="Wilkins M.J."/>
            <person name="Karaoz U."/>
            <person name="Brodie E.L."/>
            <person name="Williams K.H."/>
            <person name="Hubbard S.S."/>
            <person name="Banfield J.F."/>
        </authorList>
    </citation>
    <scope>NUCLEOTIDE SEQUENCE [LARGE SCALE GENOMIC DNA]</scope>
</reference>
<evidence type="ECO:0000313" key="4">
    <source>
        <dbReference type="Proteomes" id="UP000177053"/>
    </source>
</evidence>
<organism evidence="3 4">
    <name type="scientific">Candidatus Woesebacteria bacterium RBG_16_34_12</name>
    <dbReference type="NCBI Taxonomy" id="1802480"/>
    <lineage>
        <taxon>Bacteria</taxon>
        <taxon>Candidatus Woeseibacteriota</taxon>
    </lineage>
</organism>
<dbReference type="SUPFAM" id="SSF53335">
    <property type="entry name" value="S-adenosyl-L-methionine-dependent methyltransferases"/>
    <property type="match status" value="1"/>
</dbReference>
<dbReference type="Pfam" id="PF01728">
    <property type="entry name" value="FtsJ"/>
    <property type="match status" value="1"/>
</dbReference>
<accession>A0A1F7X9A2</accession>
<proteinExistence type="predicted"/>
<name>A0A1F7X9A2_9BACT</name>
<sequence length="190" mass="21358">MGKFVSRAGEKLQFALTNFKIPVNNKICADFGTSTGGFTDCLLQNGAKKIYSIDTAYGELAWNLRNNPNVVVLERTNAMHVKLPEKVDVITIDVAWTKQKNILPNAFNNLKRNGIVITLIKPHYEAQAKYVRKGKLITEKTEEVLEEVRKDIKRLGGNIIDIIVSPIVGERKGNQEFLAYLKVKNLTDLT</sequence>
<comment type="caution">
    <text evidence="3">The sequence shown here is derived from an EMBL/GenBank/DDBJ whole genome shotgun (WGS) entry which is preliminary data.</text>
</comment>
<dbReference type="GO" id="GO:0008168">
    <property type="term" value="F:methyltransferase activity"/>
    <property type="evidence" value="ECO:0007669"/>
    <property type="project" value="InterPro"/>
</dbReference>
<feature type="domain" description="Ribosomal RNA methyltransferase FtsJ" evidence="2">
    <location>
        <begin position="4"/>
        <end position="181"/>
    </location>
</feature>
<dbReference type="GO" id="GO:0032259">
    <property type="term" value="P:methylation"/>
    <property type="evidence" value="ECO:0007669"/>
    <property type="project" value="InterPro"/>
</dbReference>
<evidence type="ECO:0000256" key="1">
    <source>
        <dbReference type="ARBA" id="ARBA00022884"/>
    </source>
</evidence>
<protein>
    <recommendedName>
        <fullName evidence="2">Ribosomal RNA methyltransferase FtsJ domain-containing protein</fullName>
    </recommendedName>
</protein>
<dbReference type="InterPro" id="IPR002877">
    <property type="entry name" value="RNA_MeTrfase_FtsJ_dom"/>
</dbReference>
<dbReference type="PANTHER" id="PTHR32319">
    <property type="entry name" value="BACTERIAL HEMOLYSIN-LIKE PROTEIN"/>
    <property type="match status" value="1"/>
</dbReference>
<dbReference type="PANTHER" id="PTHR32319:SF0">
    <property type="entry name" value="BACTERIAL HEMOLYSIN-LIKE PROTEIN"/>
    <property type="match status" value="1"/>
</dbReference>
<dbReference type="EMBL" id="MGFS01000015">
    <property type="protein sequence ID" value="OGM11610.1"/>
    <property type="molecule type" value="Genomic_DNA"/>
</dbReference>
<dbReference type="Gene3D" id="3.40.50.150">
    <property type="entry name" value="Vaccinia Virus protein VP39"/>
    <property type="match status" value="1"/>
</dbReference>
<dbReference type="CDD" id="cd02440">
    <property type="entry name" value="AdoMet_MTases"/>
    <property type="match status" value="1"/>
</dbReference>
<dbReference type="GO" id="GO:0003723">
    <property type="term" value="F:RNA binding"/>
    <property type="evidence" value="ECO:0007669"/>
    <property type="project" value="UniProtKB-KW"/>
</dbReference>
<gene>
    <name evidence="3" type="ORF">A2Z22_02325</name>
</gene>
<dbReference type="InterPro" id="IPR029063">
    <property type="entry name" value="SAM-dependent_MTases_sf"/>
</dbReference>
<keyword evidence="1" id="KW-0694">RNA-binding</keyword>
<dbReference type="InterPro" id="IPR047048">
    <property type="entry name" value="TlyA"/>
</dbReference>
<evidence type="ECO:0000313" key="3">
    <source>
        <dbReference type="EMBL" id="OGM11610.1"/>
    </source>
</evidence>